<reference evidence="2" key="1">
    <citation type="journal article" date="2014" name="Int. J. Syst. Evol. Microbiol.">
        <title>Complete genome sequence of Corynebacterium casei LMG S-19264T (=DSM 44701T), isolated from a smear-ripened cheese.</title>
        <authorList>
            <consortium name="US DOE Joint Genome Institute (JGI-PGF)"/>
            <person name="Walter F."/>
            <person name="Albersmeier A."/>
            <person name="Kalinowski J."/>
            <person name="Ruckert C."/>
        </authorList>
    </citation>
    <scope>NUCLEOTIDE SEQUENCE</scope>
    <source>
        <strain evidence="2">CGMCC 4.7403</strain>
    </source>
</reference>
<evidence type="ECO:0000313" key="3">
    <source>
        <dbReference type="Proteomes" id="UP000603227"/>
    </source>
</evidence>
<protein>
    <submittedName>
        <fullName evidence="2">Uncharacterized protein</fullName>
    </submittedName>
</protein>
<evidence type="ECO:0000256" key="1">
    <source>
        <dbReference type="SAM" id="MobiDB-lite"/>
    </source>
</evidence>
<dbReference type="AlphaFoldDB" id="A0A919GHK6"/>
<sequence>MVAVAGATARAAGAKARPVTASVPAASAAPTPSRMRLIERFPFRAGELREYVVMRVGAEQRAAARRNLAIRQKNGSIEAPAAGDFKGCSAGCAEGL</sequence>
<gene>
    <name evidence="2" type="ORF">GCM10017771_12560</name>
</gene>
<reference evidence="2" key="2">
    <citation type="submission" date="2020-09" db="EMBL/GenBank/DDBJ databases">
        <authorList>
            <person name="Sun Q."/>
            <person name="Zhou Y."/>
        </authorList>
    </citation>
    <scope>NUCLEOTIDE SEQUENCE</scope>
    <source>
        <strain evidence="2">CGMCC 4.7403</strain>
    </source>
</reference>
<accession>A0A919GHK6</accession>
<feature type="region of interest" description="Disordered" evidence="1">
    <location>
        <begin position="1"/>
        <end position="31"/>
    </location>
</feature>
<proteinExistence type="predicted"/>
<keyword evidence="3" id="KW-1185">Reference proteome</keyword>
<dbReference type="Proteomes" id="UP000603227">
    <property type="component" value="Unassembled WGS sequence"/>
</dbReference>
<evidence type="ECO:0000313" key="2">
    <source>
        <dbReference type="EMBL" id="GHH84105.1"/>
    </source>
</evidence>
<name>A0A919GHK6_9ACTN</name>
<comment type="caution">
    <text evidence="2">The sequence shown here is derived from an EMBL/GenBank/DDBJ whole genome shotgun (WGS) entry which is preliminary data.</text>
</comment>
<dbReference type="EMBL" id="BNAT01000003">
    <property type="protein sequence ID" value="GHH84105.1"/>
    <property type="molecule type" value="Genomic_DNA"/>
</dbReference>
<organism evidence="2 3">
    <name type="scientific">Streptomyces capitiformicae</name>
    <dbReference type="NCBI Taxonomy" id="2014920"/>
    <lineage>
        <taxon>Bacteria</taxon>
        <taxon>Bacillati</taxon>
        <taxon>Actinomycetota</taxon>
        <taxon>Actinomycetes</taxon>
        <taxon>Kitasatosporales</taxon>
        <taxon>Streptomycetaceae</taxon>
        <taxon>Streptomyces</taxon>
    </lineage>
</organism>